<keyword evidence="3" id="KW-0804">Transcription</keyword>
<dbReference type="GO" id="GO:0000976">
    <property type="term" value="F:transcription cis-regulatory region binding"/>
    <property type="evidence" value="ECO:0007669"/>
    <property type="project" value="TreeGrafter"/>
</dbReference>
<dbReference type="STRING" id="297318.BK138_31700"/>
<organism evidence="6 7">
    <name type="scientific">Paenibacillus rhizosphaerae</name>
    <dbReference type="NCBI Taxonomy" id="297318"/>
    <lineage>
        <taxon>Bacteria</taxon>
        <taxon>Bacillati</taxon>
        <taxon>Bacillota</taxon>
        <taxon>Bacilli</taxon>
        <taxon>Bacillales</taxon>
        <taxon>Paenibacillaceae</taxon>
        <taxon>Paenibacillus</taxon>
    </lineage>
</organism>
<dbReference type="Proteomes" id="UP000187172">
    <property type="component" value="Unassembled WGS sequence"/>
</dbReference>
<gene>
    <name evidence="6" type="ORF">BK138_31700</name>
</gene>
<reference evidence="6 7" key="1">
    <citation type="submission" date="2016-11" db="EMBL/GenBank/DDBJ databases">
        <title>Paenibacillus species isolates.</title>
        <authorList>
            <person name="Beno S.M."/>
        </authorList>
    </citation>
    <scope>NUCLEOTIDE SEQUENCE [LARGE SCALE GENOMIC DNA]</scope>
    <source>
        <strain evidence="6 7">FSL R5-0378</strain>
    </source>
</reference>
<dbReference type="AlphaFoldDB" id="A0A1R1E962"/>
<dbReference type="SUPFAM" id="SSF46689">
    <property type="entry name" value="Homeodomain-like"/>
    <property type="match status" value="1"/>
</dbReference>
<comment type="caution">
    <text evidence="6">The sequence shown here is derived from an EMBL/GenBank/DDBJ whole genome shotgun (WGS) entry which is preliminary data.</text>
</comment>
<dbReference type="InterPro" id="IPR050109">
    <property type="entry name" value="HTH-type_TetR-like_transc_reg"/>
</dbReference>
<evidence type="ECO:0000313" key="6">
    <source>
        <dbReference type="EMBL" id="OMF48340.1"/>
    </source>
</evidence>
<dbReference type="GO" id="GO:0003700">
    <property type="term" value="F:DNA-binding transcription factor activity"/>
    <property type="evidence" value="ECO:0007669"/>
    <property type="project" value="TreeGrafter"/>
</dbReference>
<evidence type="ECO:0000256" key="4">
    <source>
        <dbReference type="PROSITE-ProRule" id="PRU00335"/>
    </source>
</evidence>
<dbReference type="InterPro" id="IPR009057">
    <property type="entry name" value="Homeodomain-like_sf"/>
</dbReference>
<keyword evidence="1" id="KW-0805">Transcription regulation</keyword>
<evidence type="ECO:0000256" key="1">
    <source>
        <dbReference type="ARBA" id="ARBA00023015"/>
    </source>
</evidence>
<dbReference type="EMBL" id="MRTP01000017">
    <property type="protein sequence ID" value="OMF48340.1"/>
    <property type="molecule type" value="Genomic_DNA"/>
</dbReference>
<dbReference type="PROSITE" id="PS50977">
    <property type="entry name" value="HTH_TETR_2"/>
    <property type="match status" value="1"/>
</dbReference>
<dbReference type="PANTHER" id="PTHR30055">
    <property type="entry name" value="HTH-TYPE TRANSCRIPTIONAL REGULATOR RUTR"/>
    <property type="match status" value="1"/>
</dbReference>
<evidence type="ECO:0000256" key="3">
    <source>
        <dbReference type="ARBA" id="ARBA00023163"/>
    </source>
</evidence>
<dbReference type="InterPro" id="IPR001647">
    <property type="entry name" value="HTH_TetR"/>
</dbReference>
<feature type="DNA-binding region" description="H-T-H motif" evidence="4">
    <location>
        <begin position="33"/>
        <end position="52"/>
    </location>
</feature>
<dbReference type="PANTHER" id="PTHR30055:SF234">
    <property type="entry name" value="HTH-TYPE TRANSCRIPTIONAL REGULATOR BETI"/>
    <property type="match status" value="1"/>
</dbReference>
<dbReference type="Gene3D" id="1.10.357.10">
    <property type="entry name" value="Tetracycline Repressor, domain 2"/>
    <property type="match status" value="1"/>
</dbReference>
<keyword evidence="2 4" id="KW-0238">DNA-binding</keyword>
<feature type="domain" description="HTH tetR-type" evidence="5">
    <location>
        <begin position="10"/>
        <end position="70"/>
    </location>
</feature>
<evidence type="ECO:0000259" key="5">
    <source>
        <dbReference type="PROSITE" id="PS50977"/>
    </source>
</evidence>
<evidence type="ECO:0000256" key="2">
    <source>
        <dbReference type="ARBA" id="ARBA00023125"/>
    </source>
</evidence>
<sequence length="209" mass="24163">MPRKKQVRSEQTKQDILNAAGRLFAAKGYDAVTMREVAKEAGCSHTAIYIYFEDKEALLHELSIPALTELQLQIEEKVSGKLEPEEALRQISLDFIRFCLIHRNMHRIFFEARSVRVDEAEPELEINRVRNGMFRLLMQAVRQCLDLPEGSERLLSATRIYFYLLHGIVGTYQLSEESAEELMERLLPTFREAIEVLLLGFRAQHAPDK</sequence>
<name>A0A1R1E962_9BACL</name>
<keyword evidence="7" id="KW-1185">Reference proteome</keyword>
<evidence type="ECO:0000313" key="7">
    <source>
        <dbReference type="Proteomes" id="UP000187172"/>
    </source>
</evidence>
<dbReference type="RefSeq" id="WP_076176159.1">
    <property type="nucleotide sequence ID" value="NZ_MRTP01000017.1"/>
</dbReference>
<dbReference type="PRINTS" id="PR00455">
    <property type="entry name" value="HTHTETR"/>
</dbReference>
<accession>A0A1R1E962</accession>
<dbReference type="Pfam" id="PF00440">
    <property type="entry name" value="TetR_N"/>
    <property type="match status" value="1"/>
</dbReference>
<proteinExistence type="predicted"/>
<protein>
    <recommendedName>
        <fullName evidence="5">HTH tetR-type domain-containing protein</fullName>
    </recommendedName>
</protein>